<dbReference type="Pfam" id="PF00004">
    <property type="entry name" value="AAA"/>
    <property type="match status" value="1"/>
</dbReference>
<reference evidence="2" key="1">
    <citation type="submission" date="2023-10" db="EMBL/GenBank/DDBJ databases">
        <authorList>
            <person name="Chen Y."/>
            <person name="Shah S."/>
            <person name="Dougan E. K."/>
            <person name="Thang M."/>
            <person name="Chan C."/>
        </authorList>
    </citation>
    <scope>NUCLEOTIDE SEQUENCE [LARGE SCALE GENOMIC DNA]</scope>
</reference>
<feature type="domain" description="ATPase AAA-type core" evidence="1">
    <location>
        <begin position="3"/>
        <end position="89"/>
    </location>
</feature>
<proteinExistence type="predicted"/>
<evidence type="ECO:0000313" key="2">
    <source>
        <dbReference type="EMBL" id="CAK0821443.1"/>
    </source>
</evidence>
<dbReference type="InterPro" id="IPR003959">
    <property type="entry name" value="ATPase_AAA_core"/>
</dbReference>
<gene>
    <name evidence="2" type="ORF">PCOR1329_LOCUS22770</name>
</gene>
<dbReference type="PANTHER" id="PTHR43718:SF2">
    <property type="entry name" value="LON PROTEASE HOMOLOG, MITOCHONDRIAL"/>
    <property type="match status" value="1"/>
</dbReference>
<evidence type="ECO:0000259" key="1">
    <source>
        <dbReference type="Pfam" id="PF00004"/>
    </source>
</evidence>
<feature type="non-terminal residue" evidence="2">
    <location>
        <position position="96"/>
    </location>
</feature>
<dbReference type="InterPro" id="IPR027417">
    <property type="entry name" value="P-loop_NTPase"/>
</dbReference>
<comment type="caution">
    <text evidence="2">The sequence shown here is derived from an EMBL/GenBank/DDBJ whole genome shotgun (WGS) entry which is preliminary data.</text>
</comment>
<dbReference type="EMBL" id="CAUYUJ010007647">
    <property type="protein sequence ID" value="CAK0821443.1"/>
    <property type="molecule type" value="Genomic_DNA"/>
</dbReference>
<accession>A0ABN9RQE8</accession>
<protein>
    <recommendedName>
        <fullName evidence="1">ATPase AAA-type core domain-containing protein</fullName>
    </recommendedName>
</protein>
<name>A0ABN9RQE8_9DINO</name>
<dbReference type="Gene3D" id="3.40.50.300">
    <property type="entry name" value="P-loop containing nucleotide triphosphate hydrolases"/>
    <property type="match status" value="1"/>
</dbReference>
<dbReference type="PANTHER" id="PTHR43718">
    <property type="entry name" value="LON PROTEASE"/>
    <property type="match status" value="1"/>
</dbReference>
<dbReference type="Proteomes" id="UP001189429">
    <property type="component" value="Unassembled WGS sequence"/>
</dbReference>
<organism evidence="2 3">
    <name type="scientific">Prorocentrum cordatum</name>
    <dbReference type="NCBI Taxonomy" id="2364126"/>
    <lineage>
        <taxon>Eukaryota</taxon>
        <taxon>Sar</taxon>
        <taxon>Alveolata</taxon>
        <taxon>Dinophyceae</taxon>
        <taxon>Prorocentrales</taxon>
        <taxon>Prorocentraceae</taxon>
        <taxon>Prorocentrum</taxon>
    </lineage>
</organism>
<dbReference type="SUPFAM" id="SSF52540">
    <property type="entry name" value="P-loop containing nucleoside triphosphate hydrolases"/>
    <property type="match status" value="1"/>
</dbReference>
<keyword evidence="3" id="KW-1185">Reference proteome</keyword>
<dbReference type="InterPro" id="IPR027065">
    <property type="entry name" value="Lon_Prtase"/>
</dbReference>
<sequence>MPGSIMQALSTLKVNNPVILLDEIDKLTRNSHFNPSGAMLELLDPEQNHAFKDHYLNTPFDLSKVLFLCTCNDLQAIDRPLLDRMEVINLSGYTVE</sequence>
<evidence type="ECO:0000313" key="3">
    <source>
        <dbReference type="Proteomes" id="UP001189429"/>
    </source>
</evidence>